<reference evidence="1" key="1">
    <citation type="submission" date="2016-10" db="EMBL/GenBank/DDBJ databases">
        <authorList>
            <person name="de Groot N.N."/>
        </authorList>
    </citation>
    <scope>NUCLEOTIDE SEQUENCE</scope>
</reference>
<proteinExistence type="predicted"/>
<evidence type="ECO:0000313" key="1">
    <source>
        <dbReference type="EMBL" id="SFV89587.1"/>
    </source>
</evidence>
<dbReference type="EMBL" id="FPHZ01000241">
    <property type="protein sequence ID" value="SFV89587.1"/>
    <property type="molecule type" value="Genomic_DNA"/>
</dbReference>
<dbReference type="AlphaFoldDB" id="A0A1W1E6V3"/>
<accession>A0A1W1E6V3</accession>
<sequence>MKIKIQLAKRFNLYLSLLSPDLNDAWTTNFNNPLKQCQISQIFITN</sequence>
<organism evidence="1">
    <name type="scientific">hydrothermal vent metagenome</name>
    <dbReference type="NCBI Taxonomy" id="652676"/>
    <lineage>
        <taxon>unclassified sequences</taxon>
        <taxon>metagenomes</taxon>
        <taxon>ecological metagenomes</taxon>
    </lineage>
</organism>
<protein>
    <submittedName>
        <fullName evidence="1">Uncharacterized protein</fullName>
    </submittedName>
</protein>
<name>A0A1W1E6V3_9ZZZZ</name>
<gene>
    <name evidence="1" type="ORF">MNB_SUP05-SYMBIONT-5-1041</name>
</gene>